<dbReference type="GO" id="GO:0046872">
    <property type="term" value="F:metal ion binding"/>
    <property type="evidence" value="ECO:0007669"/>
    <property type="project" value="UniProtKB-KW"/>
</dbReference>
<dbReference type="Proteomes" id="UP000011721">
    <property type="component" value="Chromosome"/>
</dbReference>
<dbReference type="GO" id="GO:0051536">
    <property type="term" value="F:iron-sulfur cluster binding"/>
    <property type="evidence" value="ECO:0007669"/>
    <property type="project" value="UniProtKB-KW"/>
</dbReference>
<dbReference type="eggNOG" id="COG0535">
    <property type="taxonomic scope" value="Bacteria"/>
</dbReference>
<evidence type="ECO:0000256" key="2">
    <source>
        <dbReference type="ARBA" id="ARBA00022691"/>
    </source>
</evidence>
<comment type="cofactor">
    <cofactor evidence="1">
        <name>[4Fe-4S] cluster</name>
        <dbReference type="ChEBI" id="CHEBI:49883"/>
    </cofactor>
</comment>
<dbReference type="InterPro" id="IPR007197">
    <property type="entry name" value="rSAM"/>
</dbReference>
<dbReference type="CDD" id="cd01335">
    <property type="entry name" value="Radical_SAM"/>
    <property type="match status" value="1"/>
</dbReference>
<protein>
    <submittedName>
        <fullName evidence="7">Putative Fe-S oxidoreductase</fullName>
    </submittedName>
</protein>
<dbReference type="GO" id="GO:0003824">
    <property type="term" value="F:catalytic activity"/>
    <property type="evidence" value="ECO:0007669"/>
    <property type="project" value="InterPro"/>
</dbReference>
<keyword evidence="4" id="KW-0408">Iron</keyword>
<dbReference type="HOGENOM" id="CLU_801064_0_0_7"/>
<evidence type="ECO:0000256" key="4">
    <source>
        <dbReference type="ARBA" id="ARBA00023004"/>
    </source>
</evidence>
<feature type="domain" description="Radical SAM core" evidence="6">
    <location>
        <begin position="11"/>
        <end position="225"/>
    </location>
</feature>
<dbReference type="SFLD" id="SFLDG01067">
    <property type="entry name" value="SPASM/twitch_domain_containing"/>
    <property type="match status" value="1"/>
</dbReference>
<dbReference type="Pfam" id="PF04055">
    <property type="entry name" value="Radical_SAM"/>
    <property type="match status" value="1"/>
</dbReference>
<evidence type="ECO:0000256" key="1">
    <source>
        <dbReference type="ARBA" id="ARBA00001966"/>
    </source>
</evidence>
<dbReference type="PANTHER" id="PTHR11228:SF7">
    <property type="entry name" value="PQQA PEPTIDE CYCLASE"/>
    <property type="match status" value="1"/>
</dbReference>
<dbReference type="RefSeq" id="WP_015404532.1">
    <property type="nucleotide sequence ID" value="NC_020304.1"/>
</dbReference>
<reference evidence="8" key="1">
    <citation type="journal article" date="2013" name="Stand. Genomic Sci.">
        <title>Complete genome sequence of Desulfocapsa sulfexigens, a marine deltaproteobacterium specialized in disproportionating inorganic sulfur compounds.</title>
        <authorList>
            <person name="Finster K.W."/>
            <person name="Kjeldsen K.U."/>
            <person name="Kube M."/>
            <person name="Reinhardt R."/>
            <person name="Mussmann M."/>
            <person name="Amann R."/>
            <person name="Schreiber L."/>
        </authorList>
    </citation>
    <scope>NUCLEOTIDE SEQUENCE [LARGE SCALE GENOMIC DNA]</scope>
    <source>
        <strain evidence="8">DSM 10523 / SB164P1</strain>
    </source>
</reference>
<dbReference type="STRING" id="1167006.UWK_02304"/>
<dbReference type="PROSITE" id="PS51918">
    <property type="entry name" value="RADICAL_SAM"/>
    <property type="match status" value="1"/>
</dbReference>
<keyword evidence="8" id="KW-1185">Reference proteome</keyword>
<keyword evidence="2" id="KW-0949">S-adenosyl-L-methionine</keyword>
<evidence type="ECO:0000256" key="5">
    <source>
        <dbReference type="ARBA" id="ARBA00023014"/>
    </source>
</evidence>
<dbReference type="InterPro" id="IPR013785">
    <property type="entry name" value="Aldolase_TIM"/>
</dbReference>
<dbReference type="PATRIC" id="fig|1167006.5.peg.2500"/>
<sequence length="338" mass="37653">MTSKANTVAFQAGERNIFFHILTACNLSCRHCYINTSQHGTTTLPKETMLKWLELFADPNKKSNVIFLGGEPTMHPDLADGIAKAKELGMAVTVDSNGYLFNNLLEKTSPDLLDYLSFSLDGPDPSVNDPIRGEGVFEVCTTNMGKAVAAGYNVSVIYTVSNLNIEHLHRMIPLLQDIGVKRFFIQVIGLRGNSAKTSAGEQGWQVSPEQWLDVVPRVAIQAAEAGIHVTFPKVFLDPNEKFECAGLVTENFFIFPNGRVYRCPLCEDHPIHALEIKNETLVPNQNMRLTEDNFFQLNIEEGCVMNRLLQPDTISYDAQGKPLHRISCCLLKQEILPV</sequence>
<dbReference type="AlphaFoldDB" id="M1NGT9"/>
<keyword evidence="5" id="KW-0411">Iron-sulfur</keyword>
<evidence type="ECO:0000313" key="8">
    <source>
        <dbReference type="Proteomes" id="UP000011721"/>
    </source>
</evidence>
<dbReference type="Gene3D" id="3.20.20.70">
    <property type="entry name" value="Aldolase class I"/>
    <property type="match status" value="1"/>
</dbReference>
<dbReference type="KEGG" id="dsf:UWK_02304"/>
<dbReference type="OrthoDB" id="9782387at2"/>
<organism evidence="7 8">
    <name type="scientific">Desulfocapsa sulfexigens (strain DSM 10523 / SB164P1)</name>
    <dbReference type="NCBI Taxonomy" id="1167006"/>
    <lineage>
        <taxon>Bacteria</taxon>
        <taxon>Pseudomonadati</taxon>
        <taxon>Thermodesulfobacteriota</taxon>
        <taxon>Desulfobulbia</taxon>
        <taxon>Desulfobulbales</taxon>
        <taxon>Desulfocapsaceae</taxon>
        <taxon>Desulfocapsa</taxon>
    </lineage>
</organism>
<evidence type="ECO:0000313" key="7">
    <source>
        <dbReference type="EMBL" id="AGF78844.1"/>
    </source>
</evidence>
<proteinExistence type="predicted"/>
<name>M1NGT9_DESSD</name>
<dbReference type="PANTHER" id="PTHR11228">
    <property type="entry name" value="RADICAL SAM DOMAIN PROTEIN"/>
    <property type="match status" value="1"/>
</dbReference>
<accession>M1NGT9</accession>
<keyword evidence="3" id="KW-0479">Metal-binding</keyword>
<gene>
    <name evidence="7" type="ordered locus">UWK_02304</name>
</gene>
<evidence type="ECO:0000259" key="6">
    <source>
        <dbReference type="PROSITE" id="PS51918"/>
    </source>
</evidence>
<dbReference type="SUPFAM" id="SSF102114">
    <property type="entry name" value="Radical SAM enzymes"/>
    <property type="match status" value="1"/>
</dbReference>
<dbReference type="InterPro" id="IPR050377">
    <property type="entry name" value="Radical_SAM_PqqE_MftC-like"/>
</dbReference>
<dbReference type="SFLD" id="SFLDS00029">
    <property type="entry name" value="Radical_SAM"/>
    <property type="match status" value="1"/>
</dbReference>
<evidence type="ECO:0000256" key="3">
    <source>
        <dbReference type="ARBA" id="ARBA00022723"/>
    </source>
</evidence>
<dbReference type="InterPro" id="IPR058240">
    <property type="entry name" value="rSAM_sf"/>
</dbReference>
<dbReference type="EMBL" id="CP003985">
    <property type="protein sequence ID" value="AGF78844.1"/>
    <property type="molecule type" value="Genomic_DNA"/>
</dbReference>